<dbReference type="HOGENOM" id="CLU_037162_7_0_14"/>
<dbReference type="Pfam" id="PF00293">
    <property type="entry name" value="NUDIX"/>
    <property type="match status" value="1"/>
</dbReference>
<dbReference type="SUPFAM" id="SSF55811">
    <property type="entry name" value="Nudix"/>
    <property type="match status" value="1"/>
</dbReference>
<comment type="similarity">
    <text evidence="3">Belongs to the Nudix hydrolase family.</text>
</comment>
<keyword evidence="6" id="KW-1185">Reference proteome</keyword>
<dbReference type="InterPro" id="IPR000086">
    <property type="entry name" value="NUDIX_hydrolase_dom"/>
</dbReference>
<evidence type="ECO:0000256" key="3">
    <source>
        <dbReference type="RuleBase" id="RU003476"/>
    </source>
</evidence>
<dbReference type="InterPro" id="IPR015797">
    <property type="entry name" value="NUDIX_hydrolase-like_dom_sf"/>
</dbReference>
<dbReference type="InterPro" id="IPR020476">
    <property type="entry name" value="Nudix_hydrolase"/>
</dbReference>
<proteinExistence type="inferred from homology"/>
<dbReference type="Proteomes" id="UP000032740">
    <property type="component" value="Chromosome"/>
</dbReference>
<gene>
    <name evidence="5" type="ORF">BN85400490</name>
</gene>
<dbReference type="PROSITE" id="PS51462">
    <property type="entry name" value="NUDIX"/>
    <property type="match status" value="1"/>
</dbReference>
<evidence type="ECO:0000259" key="4">
    <source>
        <dbReference type="PROSITE" id="PS51462"/>
    </source>
</evidence>
<comment type="cofactor">
    <cofactor evidence="1">
        <name>Mg(2+)</name>
        <dbReference type="ChEBI" id="CHEBI:18420"/>
    </cofactor>
</comment>
<reference evidence="5 6" key="1">
    <citation type="journal article" date="2013" name="J. Mol. Microbiol. Biotechnol.">
        <title>Analysis of the Complete Genomes of Acholeplasma brassicae , A. palmae and A. laidlawii and Their Comparison to the Obligate Parasites from ' Candidatus Phytoplasma'.</title>
        <authorList>
            <person name="Kube M."/>
            <person name="Siewert C."/>
            <person name="Migdoll A.M."/>
            <person name="Duduk B."/>
            <person name="Holz S."/>
            <person name="Rabus R."/>
            <person name="Seemuller E."/>
            <person name="Mitrovic J."/>
            <person name="Muller I."/>
            <person name="Buttner C."/>
            <person name="Reinhardt R."/>
        </authorList>
    </citation>
    <scope>NUCLEOTIDE SEQUENCE [LARGE SCALE GENOMIC DNA]</scope>
    <source>
        <strain evidence="5 6">J233</strain>
    </source>
</reference>
<protein>
    <submittedName>
        <fullName evidence="5">MutT/nudix family protein</fullName>
    </submittedName>
</protein>
<accession>U4KQV2</accession>
<organism evidence="5 6">
    <name type="scientific">Alteracholeplasma palmae (strain ATCC 49389 / J233)</name>
    <name type="common">Acholeplasma palmae</name>
    <dbReference type="NCBI Taxonomy" id="1318466"/>
    <lineage>
        <taxon>Bacteria</taxon>
        <taxon>Bacillati</taxon>
        <taxon>Mycoplasmatota</taxon>
        <taxon>Mollicutes</taxon>
        <taxon>Acholeplasmatales</taxon>
        <taxon>Acholeplasmataceae</taxon>
        <taxon>Acholeplasma</taxon>
    </lineage>
</organism>
<dbReference type="OrthoDB" id="9787476at2"/>
<keyword evidence="2 3" id="KW-0378">Hydrolase</keyword>
<sequence>MNKNYIKWIRSKVGHEKIFLNFVGGCIRNSKGEILLQRRKDKNVWGFPGGAIELGESAKEAVIREIKEETGLDIIPRKMIGVYTHYFDEYPNGDSAQVIAIFFDLEIVGGKLDDNNDETLELKFFNETKCPKLVNQQHEDALIDMINREYGICR</sequence>
<dbReference type="PRINTS" id="PR00502">
    <property type="entry name" value="NUDIXFAMILY"/>
</dbReference>
<dbReference type="STRING" id="1318466.BN85400490"/>
<evidence type="ECO:0000313" key="6">
    <source>
        <dbReference type="Proteomes" id="UP000032740"/>
    </source>
</evidence>
<dbReference type="KEGG" id="apal:BN85400490"/>
<evidence type="ECO:0000313" key="5">
    <source>
        <dbReference type="EMBL" id="CCV63626.1"/>
    </source>
</evidence>
<dbReference type="AlphaFoldDB" id="U4KQV2"/>
<dbReference type="PANTHER" id="PTHR43046:SF2">
    <property type="entry name" value="8-OXO-DGTP DIPHOSPHATASE-RELATED"/>
    <property type="match status" value="1"/>
</dbReference>
<dbReference type="GO" id="GO:0016787">
    <property type="term" value="F:hydrolase activity"/>
    <property type="evidence" value="ECO:0007669"/>
    <property type="project" value="UniProtKB-KW"/>
</dbReference>
<dbReference type="PANTHER" id="PTHR43046">
    <property type="entry name" value="GDP-MANNOSE MANNOSYL HYDROLASE"/>
    <property type="match status" value="1"/>
</dbReference>
<dbReference type="Gene3D" id="3.90.79.10">
    <property type="entry name" value="Nucleoside Triphosphate Pyrophosphohydrolase"/>
    <property type="match status" value="1"/>
</dbReference>
<evidence type="ECO:0000256" key="1">
    <source>
        <dbReference type="ARBA" id="ARBA00001946"/>
    </source>
</evidence>
<dbReference type="EMBL" id="FO681347">
    <property type="protein sequence ID" value="CCV63626.1"/>
    <property type="molecule type" value="Genomic_DNA"/>
</dbReference>
<dbReference type="PROSITE" id="PS00893">
    <property type="entry name" value="NUDIX_BOX"/>
    <property type="match status" value="1"/>
</dbReference>
<dbReference type="RefSeq" id="WP_026654018.1">
    <property type="nucleotide sequence ID" value="NC_022538.1"/>
</dbReference>
<feature type="domain" description="Nudix hydrolase" evidence="4">
    <location>
        <begin position="17"/>
        <end position="147"/>
    </location>
</feature>
<name>U4KQV2_ALTPJ</name>
<evidence type="ECO:0000256" key="2">
    <source>
        <dbReference type="ARBA" id="ARBA00022801"/>
    </source>
</evidence>
<dbReference type="CDD" id="cd04677">
    <property type="entry name" value="NUDIX_Hydrolase"/>
    <property type="match status" value="1"/>
</dbReference>
<dbReference type="InterPro" id="IPR020084">
    <property type="entry name" value="NUDIX_hydrolase_CS"/>
</dbReference>